<accession>A0A109MY94</accession>
<proteinExistence type="predicted"/>
<evidence type="ECO:0000259" key="3">
    <source>
        <dbReference type="Pfam" id="PF11181"/>
    </source>
</evidence>
<evidence type="ECO:0000256" key="1">
    <source>
        <dbReference type="SAM" id="MobiDB-lite"/>
    </source>
</evidence>
<evidence type="ECO:0000259" key="2">
    <source>
        <dbReference type="Pfam" id="PF09557"/>
    </source>
</evidence>
<dbReference type="Proteomes" id="UP000064189">
    <property type="component" value="Unassembled WGS sequence"/>
</dbReference>
<reference evidence="4 5" key="1">
    <citation type="submission" date="2015-11" db="EMBL/GenBank/DDBJ databases">
        <title>Genome Sequence of Bacillus simplex strain VanAntwerpen2.</title>
        <authorList>
            <person name="Couger M.B."/>
        </authorList>
    </citation>
    <scope>NUCLEOTIDE SEQUENCE [LARGE SCALE GENOMIC DNA]</scope>
    <source>
        <strain evidence="4 5">VanAntwerpen02</strain>
    </source>
</reference>
<dbReference type="AlphaFoldDB" id="A0A109MY94"/>
<feature type="region of interest" description="Disordered" evidence="1">
    <location>
        <begin position="285"/>
        <end position="310"/>
    </location>
</feature>
<dbReference type="InterPro" id="IPR019060">
    <property type="entry name" value="DUF2382"/>
</dbReference>
<gene>
    <name evidence="4" type="ORF">AS888_06120</name>
</gene>
<comment type="caution">
    <text evidence="4">The sequence shown here is derived from an EMBL/GenBank/DDBJ whole genome shotgun (WGS) entry which is preliminary data.</text>
</comment>
<feature type="domain" description="DUF2382" evidence="2">
    <location>
        <begin position="177"/>
        <end position="288"/>
    </location>
</feature>
<evidence type="ECO:0008006" key="6">
    <source>
        <dbReference type="Google" id="ProtNLM"/>
    </source>
</evidence>
<dbReference type="NCBIfam" id="TIGR02271">
    <property type="entry name" value="YsnF/AvaK domain"/>
    <property type="match status" value="1"/>
</dbReference>
<dbReference type="EMBL" id="LNNH01000019">
    <property type="protein sequence ID" value="KWW19996.1"/>
    <property type="molecule type" value="Genomic_DNA"/>
</dbReference>
<organism evidence="4 5">
    <name type="scientific">Peribacillus simplex</name>
    <dbReference type="NCBI Taxonomy" id="1478"/>
    <lineage>
        <taxon>Bacteria</taxon>
        <taxon>Bacillati</taxon>
        <taxon>Bacillota</taxon>
        <taxon>Bacilli</taxon>
        <taxon>Bacillales</taxon>
        <taxon>Bacillaceae</taxon>
        <taxon>Peribacillus</taxon>
    </lineage>
</organism>
<dbReference type="InterPro" id="IPR052967">
    <property type="entry name" value="Stress_Response_Assoc"/>
</dbReference>
<dbReference type="Pfam" id="PF11181">
    <property type="entry name" value="YflT"/>
    <property type="match status" value="1"/>
</dbReference>
<evidence type="ECO:0000313" key="4">
    <source>
        <dbReference type="EMBL" id="KWW19996.1"/>
    </source>
</evidence>
<dbReference type="Pfam" id="PF09557">
    <property type="entry name" value="DUF2382"/>
    <property type="match status" value="1"/>
</dbReference>
<sequence length="310" mass="34644">MNKTVYGVYESNAEVIQAINALKAKGFEGDDITVVADKEETLDFTHHQRETDVHTMTNVSNDESFMDKVARFFMPDDTADLSTRLANAGLSNSDAAEHVFDVENGKVLVLVEEGEGHLGTAKDQFTTARTDTAGTRLDANTTPPLYNNAEKTDALNKEDVYGMNGQGRELPEDEQTLKLREEQLNIDKERVQTGEVVINKEVKEQHKTINVPVEHEEVTVEHRSVSGREANLEPGSSIQDGETIRIPVVEEKLEVSKKPIVTDEIVIKKHAVQETEQVKDTLKKEEIQLDSTDDSIVNEKNAAERRGDRF</sequence>
<protein>
    <recommendedName>
        <fullName evidence="6">YsnF/AvaK domain-containing protein</fullName>
    </recommendedName>
</protein>
<dbReference type="InterPro" id="IPR025889">
    <property type="entry name" value="GSP17M-like_dom"/>
</dbReference>
<name>A0A109MY94_9BACI</name>
<feature type="compositionally biased region" description="Basic and acidic residues" evidence="1">
    <location>
        <begin position="301"/>
        <end position="310"/>
    </location>
</feature>
<keyword evidence="5" id="KW-1185">Reference proteome</keyword>
<feature type="domain" description="General stress protein 17M-like" evidence="3">
    <location>
        <begin position="5"/>
        <end position="105"/>
    </location>
</feature>
<dbReference type="RefSeq" id="WP_061142188.1">
    <property type="nucleotide sequence ID" value="NZ_LNNH01000019.1"/>
</dbReference>
<dbReference type="PANTHER" id="PTHR38463">
    <property type="entry name" value="STRESS RESPONSE PROTEIN YSNF"/>
    <property type="match status" value="1"/>
</dbReference>
<evidence type="ECO:0000313" key="5">
    <source>
        <dbReference type="Proteomes" id="UP000064189"/>
    </source>
</evidence>
<dbReference type="PANTHER" id="PTHR38463:SF1">
    <property type="entry name" value="STRESS RESPONSE PROTEIN YSNF"/>
    <property type="match status" value="1"/>
</dbReference>